<dbReference type="AlphaFoldDB" id="J9GLQ9"/>
<proteinExistence type="predicted"/>
<accession>J9GLQ9</accession>
<feature type="non-terminal residue" evidence="1">
    <location>
        <position position="1"/>
    </location>
</feature>
<organism evidence="1">
    <name type="scientific">gut metagenome</name>
    <dbReference type="NCBI Taxonomy" id="749906"/>
    <lineage>
        <taxon>unclassified sequences</taxon>
        <taxon>metagenomes</taxon>
        <taxon>organismal metagenomes</taxon>
    </lineage>
</organism>
<protein>
    <submittedName>
        <fullName evidence="1">Uncharacterized protein</fullName>
    </submittedName>
</protein>
<evidence type="ECO:0000313" key="1">
    <source>
        <dbReference type="EMBL" id="EJX08399.1"/>
    </source>
</evidence>
<gene>
    <name evidence="1" type="ORF">EVA_03494</name>
</gene>
<comment type="caution">
    <text evidence="1">The sequence shown here is derived from an EMBL/GenBank/DDBJ whole genome shotgun (WGS) entry which is preliminary data.</text>
</comment>
<name>J9GLQ9_9ZZZZ</name>
<dbReference type="EMBL" id="AMCI01000634">
    <property type="protein sequence ID" value="EJX08399.1"/>
    <property type="molecule type" value="Genomic_DNA"/>
</dbReference>
<sequence>VVKTYLQQLIRKDIQITPFEVVGTEIDKK</sequence>
<reference evidence="1" key="1">
    <citation type="journal article" date="2012" name="PLoS ONE">
        <title>Gene sets for utilization of primary and secondary nutrition supplies in the distal gut of endangered iberian lynx.</title>
        <authorList>
            <person name="Alcaide M."/>
            <person name="Messina E."/>
            <person name="Richter M."/>
            <person name="Bargiela R."/>
            <person name="Peplies J."/>
            <person name="Huws S.A."/>
            <person name="Newbold C.J."/>
            <person name="Golyshin P.N."/>
            <person name="Simon M.A."/>
            <person name="Lopez G."/>
            <person name="Yakimov M.M."/>
            <person name="Ferrer M."/>
        </authorList>
    </citation>
    <scope>NUCLEOTIDE SEQUENCE</scope>
</reference>